<keyword evidence="4 8" id="KW-0560">Oxidoreductase</keyword>
<evidence type="ECO:0000313" key="9">
    <source>
        <dbReference type="EMBL" id="EXJ89421.1"/>
    </source>
</evidence>
<dbReference type="PRINTS" id="PR00385">
    <property type="entry name" value="P450"/>
</dbReference>
<gene>
    <name evidence="9" type="ORF">A1O3_02488</name>
</gene>
<dbReference type="EMBL" id="AMGY01000002">
    <property type="protein sequence ID" value="EXJ89421.1"/>
    <property type="molecule type" value="Genomic_DNA"/>
</dbReference>
<sequence length="456" mass="52326">MSSLIEHNYPRFQDRVFKLRDHFGPVHVIPAQYVEALCNAPESVLSFQQLARERFFARYTLLASRVNHPDNNTVIKSIQKSLSQHLGKAVAELHDELREALRTDMSECTSWTPFTPTQMLIPIIAKMSGRVFIGRRMGRRQEYLDCIINFTIDSMTAAEMLRLVPSFTHPLVQWLIPHTYRARSKLRTIRRLLYQEIITRSRERHHGSLYQDMLVWNIRNSPPARAADMTYQAHNQLLVSTAAIHTTNMQLTHVLFDLAAHPEYVDPLREEVDAVMRTEKEKEKDGRLGMLALSKLRKLDSFLKESQRMNPLGLLTFERKVMSNLTLPNGQTILKGSYIGVPTSAIAKDPAIFPDPEKFDGFRFERLRAEPGSEAKHQLVSTGPDALYFGHGKHACPGRFLAAIEMKLILIELISRYDFKMPHGETRPRNIELNSGVIPDPQKKILLRRRDAVTTV</sequence>
<feature type="binding site" description="axial binding residue" evidence="7">
    <location>
        <position position="396"/>
    </location>
    <ligand>
        <name>heme</name>
        <dbReference type="ChEBI" id="CHEBI:30413"/>
    </ligand>
    <ligandPart>
        <name>Fe</name>
        <dbReference type="ChEBI" id="CHEBI:18248"/>
    </ligandPart>
</feature>
<dbReference type="GO" id="GO:0020037">
    <property type="term" value="F:heme binding"/>
    <property type="evidence" value="ECO:0007669"/>
    <property type="project" value="InterPro"/>
</dbReference>
<proteinExistence type="inferred from homology"/>
<keyword evidence="10" id="KW-1185">Reference proteome</keyword>
<evidence type="ECO:0000313" key="10">
    <source>
        <dbReference type="Proteomes" id="UP000019478"/>
    </source>
</evidence>
<dbReference type="GO" id="GO:0004497">
    <property type="term" value="F:monooxygenase activity"/>
    <property type="evidence" value="ECO:0007669"/>
    <property type="project" value="UniProtKB-KW"/>
</dbReference>
<protein>
    <recommendedName>
        <fullName evidence="11">Cytochrome P450</fullName>
    </recommendedName>
</protein>
<comment type="similarity">
    <text evidence="2 8">Belongs to the cytochrome P450 family.</text>
</comment>
<dbReference type="Gene3D" id="1.10.630.10">
    <property type="entry name" value="Cytochrome P450"/>
    <property type="match status" value="1"/>
</dbReference>
<evidence type="ECO:0008006" key="11">
    <source>
        <dbReference type="Google" id="ProtNLM"/>
    </source>
</evidence>
<dbReference type="AlphaFoldDB" id="W9YJK9"/>
<accession>W9YJK9</accession>
<dbReference type="InterPro" id="IPR002401">
    <property type="entry name" value="Cyt_P450_E_grp-I"/>
</dbReference>
<keyword evidence="3 7" id="KW-0479">Metal-binding</keyword>
<keyword evidence="5 7" id="KW-0408">Iron</keyword>
<dbReference type="PRINTS" id="PR00463">
    <property type="entry name" value="EP450I"/>
</dbReference>
<evidence type="ECO:0000256" key="2">
    <source>
        <dbReference type="ARBA" id="ARBA00010617"/>
    </source>
</evidence>
<dbReference type="InterPro" id="IPR001128">
    <property type="entry name" value="Cyt_P450"/>
</dbReference>
<dbReference type="InterPro" id="IPR017972">
    <property type="entry name" value="Cyt_P450_CS"/>
</dbReference>
<evidence type="ECO:0000256" key="5">
    <source>
        <dbReference type="ARBA" id="ARBA00023004"/>
    </source>
</evidence>
<dbReference type="GO" id="GO:0005506">
    <property type="term" value="F:iron ion binding"/>
    <property type="evidence" value="ECO:0007669"/>
    <property type="project" value="InterPro"/>
</dbReference>
<keyword evidence="6 8" id="KW-0503">Monooxygenase</keyword>
<dbReference type="GO" id="GO:0016705">
    <property type="term" value="F:oxidoreductase activity, acting on paired donors, with incorporation or reduction of molecular oxygen"/>
    <property type="evidence" value="ECO:0007669"/>
    <property type="project" value="InterPro"/>
</dbReference>
<comment type="cofactor">
    <cofactor evidence="1 7">
        <name>heme</name>
        <dbReference type="ChEBI" id="CHEBI:30413"/>
    </cofactor>
</comment>
<dbReference type="InterPro" id="IPR036396">
    <property type="entry name" value="Cyt_P450_sf"/>
</dbReference>
<evidence type="ECO:0000256" key="4">
    <source>
        <dbReference type="ARBA" id="ARBA00023002"/>
    </source>
</evidence>
<evidence type="ECO:0000256" key="7">
    <source>
        <dbReference type="PIRSR" id="PIRSR602401-1"/>
    </source>
</evidence>
<evidence type="ECO:0000256" key="1">
    <source>
        <dbReference type="ARBA" id="ARBA00001971"/>
    </source>
</evidence>
<dbReference type="STRING" id="1182542.W9YJK9"/>
<comment type="caution">
    <text evidence="9">The sequence shown here is derived from an EMBL/GenBank/DDBJ whole genome shotgun (WGS) entry which is preliminary data.</text>
</comment>
<name>W9YJK9_9EURO</name>
<evidence type="ECO:0000256" key="3">
    <source>
        <dbReference type="ARBA" id="ARBA00022723"/>
    </source>
</evidence>
<dbReference type="HOGENOM" id="CLU_022195_1_0_1"/>
<dbReference type="CDD" id="cd11041">
    <property type="entry name" value="CYP503A1-like"/>
    <property type="match status" value="1"/>
</dbReference>
<dbReference type="Proteomes" id="UP000019478">
    <property type="component" value="Unassembled WGS sequence"/>
</dbReference>
<reference evidence="9 10" key="1">
    <citation type="submission" date="2013-03" db="EMBL/GenBank/DDBJ databases">
        <title>The Genome Sequence of Capronia epimyces CBS 606.96.</title>
        <authorList>
            <consortium name="The Broad Institute Genomics Platform"/>
            <person name="Cuomo C."/>
            <person name="de Hoog S."/>
            <person name="Gorbushina A."/>
            <person name="Walker B."/>
            <person name="Young S.K."/>
            <person name="Zeng Q."/>
            <person name="Gargeya S."/>
            <person name="Fitzgerald M."/>
            <person name="Haas B."/>
            <person name="Abouelleil A."/>
            <person name="Allen A.W."/>
            <person name="Alvarado L."/>
            <person name="Arachchi H.M."/>
            <person name="Berlin A.M."/>
            <person name="Chapman S.B."/>
            <person name="Gainer-Dewar J."/>
            <person name="Goldberg J."/>
            <person name="Griggs A."/>
            <person name="Gujja S."/>
            <person name="Hansen M."/>
            <person name="Howarth C."/>
            <person name="Imamovic A."/>
            <person name="Ireland A."/>
            <person name="Larimer J."/>
            <person name="McCowan C."/>
            <person name="Murphy C."/>
            <person name="Pearson M."/>
            <person name="Poon T.W."/>
            <person name="Priest M."/>
            <person name="Roberts A."/>
            <person name="Saif S."/>
            <person name="Shea T."/>
            <person name="Sisk P."/>
            <person name="Sykes S."/>
            <person name="Wortman J."/>
            <person name="Nusbaum C."/>
            <person name="Birren B."/>
        </authorList>
    </citation>
    <scope>NUCLEOTIDE SEQUENCE [LARGE SCALE GENOMIC DNA]</scope>
    <source>
        <strain evidence="9 10">CBS 606.96</strain>
    </source>
</reference>
<dbReference type="GeneID" id="19166618"/>
<dbReference type="PANTHER" id="PTHR46206:SF6">
    <property type="entry name" value="CYTOCHROME P450 MONOOXYGENASE AN1598-RELATED"/>
    <property type="match status" value="1"/>
</dbReference>
<dbReference type="eggNOG" id="KOG0157">
    <property type="taxonomic scope" value="Eukaryota"/>
</dbReference>
<dbReference type="SUPFAM" id="SSF48264">
    <property type="entry name" value="Cytochrome P450"/>
    <property type="match status" value="1"/>
</dbReference>
<keyword evidence="7 8" id="KW-0349">Heme</keyword>
<organism evidence="9 10">
    <name type="scientific">Capronia epimyces CBS 606.96</name>
    <dbReference type="NCBI Taxonomy" id="1182542"/>
    <lineage>
        <taxon>Eukaryota</taxon>
        <taxon>Fungi</taxon>
        <taxon>Dikarya</taxon>
        <taxon>Ascomycota</taxon>
        <taxon>Pezizomycotina</taxon>
        <taxon>Eurotiomycetes</taxon>
        <taxon>Chaetothyriomycetidae</taxon>
        <taxon>Chaetothyriales</taxon>
        <taxon>Herpotrichiellaceae</taxon>
        <taxon>Capronia</taxon>
    </lineage>
</organism>
<dbReference type="Pfam" id="PF00067">
    <property type="entry name" value="p450"/>
    <property type="match status" value="1"/>
</dbReference>
<dbReference type="OrthoDB" id="1844152at2759"/>
<dbReference type="PANTHER" id="PTHR46206">
    <property type="entry name" value="CYTOCHROME P450"/>
    <property type="match status" value="1"/>
</dbReference>
<dbReference type="PROSITE" id="PS00086">
    <property type="entry name" value="CYTOCHROME_P450"/>
    <property type="match status" value="1"/>
</dbReference>
<evidence type="ECO:0000256" key="8">
    <source>
        <dbReference type="RuleBase" id="RU000461"/>
    </source>
</evidence>
<dbReference type="RefSeq" id="XP_007730818.1">
    <property type="nucleotide sequence ID" value="XM_007732628.1"/>
</dbReference>
<evidence type="ECO:0000256" key="6">
    <source>
        <dbReference type="ARBA" id="ARBA00023033"/>
    </source>
</evidence>